<feature type="chain" id="PRO_5041996242" description="ShKT domain-containing protein" evidence="2">
    <location>
        <begin position="22"/>
        <end position="1494"/>
    </location>
</feature>
<accession>A0AAF5PY52</accession>
<dbReference type="Proteomes" id="UP000093561">
    <property type="component" value="Unassembled WGS sequence"/>
</dbReference>
<feature type="compositionally biased region" description="Low complexity" evidence="1">
    <location>
        <begin position="232"/>
        <end position="242"/>
    </location>
</feature>
<feature type="signal peptide" evidence="2">
    <location>
        <begin position="1"/>
        <end position="21"/>
    </location>
</feature>
<evidence type="ECO:0000313" key="3">
    <source>
        <dbReference type="Proteomes" id="UP000093561"/>
    </source>
</evidence>
<protein>
    <recommendedName>
        <fullName evidence="5">ShKT domain-containing protein</fullName>
    </recommendedName>
</protein>
<sequence length="1494" mass="160612">MKKQISATVIAIFLLFAISCAQQIKQPDESLLIREVRSNRAYRQAIPHKEDNVIKLPNHKVAIAHYVNLSKSIAEVPSSDAVVKVYGEANPSKTDEELLDVDTQIVYASDHTSSVSSSDESIHHLSISGYEAPAEETETAETDQQAEVFTEMEASMRPAIEDPYGDGGGGDGGSSGVLTAEAEQQAITAENQSMTNREQGSSSITNTEQAIIPSKEPTNITESEERFRESGESVTESSVSDVKVTESVKKACAEDCDVSTEGSVGIDETVIELSETSSGSEEGSIISSTGDSKESYGGSTEQFESKSVGTEAVSMSTSESVKTESAPEGYGAVPETVRSETALKIVEGISSESIEITPSESTMESSTYNNVTHTQTKLVDMQTDAEDFGYGVSSEIIKEQSSEEENSSNISGNLSRTYEAQPILVPDVGEETYSATSLPVIGDKTKYTEQEEKYENIKSDSKTGGIYSSTETQVSGDSYQNQKSVTRIETATYQNLDQTTAIETEMSANQSDLTTNSAEVTSELFTSPITSNTTADTSYIITEGTATAKIEGSPVIETTESTSGSGYEIYNEPQDTVTVIKVGLPGLNRESASHLSKSIEEATSLSSTSMETGMASEKANIALDGTVSEKPEDLKGSTESSIRVNETTEFFKEASLTSVEKLPEYSTVTSEYITESTYQKKETTELQKTSEKIEVSSSAPYDTKKIPGDLLTTSDGAVVISESSKYQAATKLEGLMAVEETTEISRSDEGLVGYGDIGHSEQVSSKETQEGSGIIATEGREETTERSEMVSGEISTNDATTTFIEPKAISNETIIPDEATGSQEQPIGYEQLALTADTGRSKEAPFNQTITNEEQVTGYELSASSQGVATSEVDITTDKVVAVTESTLTAQSERANIRTSPEDFGYSGAVEGITEREYIGSNTAMNSVSMISAEETMENSNLSQQYSELSESAEASKSTEGGTVYLKGTSMAESVEQSASEEAATTSKSIGSAPRYDVSVSDYYPTTEEITNELSRSDGKLTEQQEIVESTSTLKSETSERISVVDEETRNFVSITESGADGYRVSAEEKFTETPISETISIQVESNKISTDADNFGYGGRLKEVTEAETLVTKAESILTTQGMQFTDETKSESIQQPSATETSSADRTTKLETSSAVGSVEVSSQYPADVGDIVTFLDTNNEIIETDKASEIVESTSQASKTESTLMHVITNEEETPIPYGGISEEAPKLITMTKKTKTGLSKLTGATVVVTKEAREESEITHTASEFYEENSAKIPAKIPMGPEDFGYGSEKELSTLISSSAEPVTTIRSELSSNVDQTSIAPELSVSNEYANSGMLKAPESKSSEELLSATVPSVTSNALTESFTTIQKEIVTREDERSTPTTKASGNNDDKKESSNAVSTSTTISEEKKQDDHSGVSSTVLSSMQSKQIGNSAKRKWRPFTINCDTEVDEKGDLCREWARADLCDTHRPTMFLFCRRTCLCIGPPTDAPI</sequence>
<dbReference type="WBParaSite" id="mrna-Wban_07315">
    <property type="protein sequence ID" value="mrna-Wban_07315"/>
    <property type="gene ID" value="Wban_07315"/>
</dbReference>
<feature type="region of interest" description="Disordered" evidence="1">
    <location>
        <begin position="976"/>
        <end position="998"/>
    </location>
</feature>
<feature type="region of interest" description="Disordered" evidence="1">
    <location>
        <begin position="1373"/>
        <end position="1436"/>
    </location>
</feature>
<feature type="region of interest" description="Disordered" evidence="1">
    <location>
        <begin position="1123"/>
        <end position="1157"/>
    </location>
</feature>
<dbReference type="PROSITE" id="PS51257">
    <property type="entry name" value="PROKAR_LIPOPROTEIN"/>
    <property type="match status" value="1"/>
</dbReference>
<feature type="compositionally biased region" description="Low complexity" evidence="1">
    <location>
        <begin position="274"/>
        <end position="290"/>
    </location>
</feature>
<feature type="compositionally biased region" description="Polar residues" evidence="1">
    <location>
        <begin position="1419"/>
        <end position="1435"/>
    </location>
</feature>
<name>A0AAF5PY52_WUCBA</name>
<reference evidence="3" key="1">
    <citation type="submission" date="2015-03" db="EMBL/GenBank/DDBJ databases">
        <title>Wuchereria bancrofti Genome Sequencing Papua New Guinea Strain.</title>
        <authorList>
            <person name="Small S.T."/>
            <person name="Serre D."/>
            <person name="Zimmerman P.A."/>
        </authorList>
    </citation>
    <scope>NUCLEOTIDE SEQUENCE [LARGE SCALE GENOMIC DNA]</scope>
    <source>
        <strain evidence="3">pt0022</strain>
    </source>
</reference>
<proteinExistence type="predicted"/>
<keyword evidence="2" id="KW-0732">Signal</keyword>
<feature type="region of interest" description="Disordered" evidence="1">
    <location>
        <begin position="189"/>
        <end position="244"/>
    </location>
</feature>
<feature type="compositionally biased region" description="Basic and acidic residues" evidence="1">
    <location>
        <begin position="452"/>
        <end position="461"/>
    </location>
</feature>
<feature type="compositionally biased region" description="Polar residues" evidence="1">
    <location>
        <begin position="297"/>
        <end position="320"/>
    </location>
</feature>
<feature type="compositionally biased region" description="Polar residues" evidence="1">
    <location>
        <begin position="191"/>
        <end position="209"/>
    </location>
</feature>
<evidence type="ECO:0000256" key="1">
    <source>
        <dbReference type="SAM" id="MobiDB-lite"/>
    </source>
</evidence>
<feature type="region of interest" description="Disordered" evidence="1">
    <location>
        <begin position="939"/>
        <end position="961"/>
    </location>
</feature>
<evidence type="ECO:0000313" key="4">
    <source>
        <dbReference type="WBParaSite" id="mrna-Wban_07315"/>
    </source>
</evidence>
<reference evidence="4" key="3">
    <citation type="submission" date="2024-02" db="UniProtKB">
        <authorList>
            <consortium name="WormBaseParasite"/>
        </authorList>
    </citation>
    <scope>IDENTIFICATION</scope>
    <source>
        <strain evidence="4">pt0022</strain>
    </source>
</reference>
<evidence type="ECO:0008006" key="5">
    <source>
        <dbReference type="Google" id="ProtNLM"/>
    </source>
</evidence>
<feature type="compositionally biased region" description="Polar residues" evidence="1">
    <location>
        <begin position="1399"/>
        <end position="1408"/>
    </location>
</feature>
<feature type="compositionally biased region" description="Polar residues" evidence="1">
    <location>
        <begin position="466"/>
        <end position="481"/>
    </location>
</feature>
<evidence type="ECO:0000256" key="2">
    <source>
        <dbReference type="SAM" id="SignalP"/>
    </source>
</evidence>
<feature type="compositionally biased region" description="Low complexity" evidence="1">
    <location>
        <begin position="939"/>
        <end position="958"/>
    </location>
</feature>
<feature type="region of interest" description="Disordered" evidence="1">
    <location>
        <begin position="452"/>
        <end position="481"/>
    </location>
</feature>
<feature type="region of interest" description="Disordered" evidence="1">
    <location>
        <begin position="272"/>
        <end position="335"/>
    </location>
</feature>
<feature type="compositionally biased region" description="Basic and acidic residues" evidence="1">
    <location>
        <begin position="1409"/>
        <end position="1418"/>
    </location>
</feature>
<organism evidence="3 4">
    <name type="scientific">Wuchereria bancrofti</name>
    <dbReference type="NCBI Taxonomy" id="6293"/>
    <lineage>
        <taxon>Eukaryota</taxon>
        <taxon>Metazoa</taxon>
        <taxon>Ecdysozoa</taxon>
        <taxon>Nematoda</taxon>
        <taxon>Chromadorea</taxon>
        <taxon>Rhabditida</taxon>
        <taxon>Spirurina</taxon>
        <taxon>Spiruromorpha</taxon>
        <taxon>Filarioidea</taxon>
        <taxon>Onchocercidae</taxon>
        <taxon>Wuchereria</taxon>
    </lineage>
</organism>
<reference evidence="3" key="2">
    <citation type="journal article" date="2016" name="Mol. Ecol.">
        <title>Population genomics of the filarial nematode parasite Wuchereria bancrofti from mosquitoes.</title>
        <authorList>
            <person name="Small S.T."/>
            <person name="Reimer L.J."/>
            <person name="Tisch D.J."/>
            <person name="King C.L."/>
            <person name="Christensen B.M."/>
            <person name="Siba P.M."/>
            <person name="Kazura J.W."/>
            <person name="Serre D."/>
            <person name="Zimmerman P.A."/>
        </authorList>
    </citation>
    <scope>NUCLEOTIDE SEQUENCE</scope>
    <source>
        <strain evidence="3">pt0022</strain>
    </source>
</reference>